<accession>A0ABV5NWX3</accession>
<dbReference type="InterPro" id="IPR011991">
    <property type="entry name" value="ArsR-like_HTH"/>
</dbReference>
<dbReference type="EMBL" id="JBHMCF010000040">
    <property type="protein sequence ID" value="MFB9474821.1"/>
    <property type="molecule type" value="Genomic_DNA"/>
</dbReference>
<dbReference type="Pfam" id="PF12840">
    <property type="entry name" value="HTH_20"/>
    <property type="match status" value="1"/>
</dbReference>
<dbReference type="PANTHER" id="PTHR43132">
    <property type="entry name" value="ARSENICAL RESISTANCE OPERON REPRESSOR ARSR-RELATED"/>
    <property type="match status" value="1"/>
</dbReference>
<dbReference type="InterPro" id="IPR036388">
    <property type="entry name" value="WH-like_DNA-bd_sf"/>
</dbReference>
<evidence type="ECO:0000313" key="6">
    <source>
        <dbReference type="Proteomes" id="UP001589568"/>
    </source>
</evidence>
<dbReference type="RefSeq" id="WP_345393894.1">
    <property type="nucleotide sequence ID" value="NZ_BAAAXS010000001.1"/>
</dbReference>
<dbReference type="Gene3D" id="1.10.10.10">
    <property type="entry name" value="Winged helix-like DNA-binding domain superfamily/Winged helix DNA-binding domain"/>
    <property type="match status" value="1"/>
</dbReference>
<evidence type="ECO:0000259" key="4">
    <source>
        <dbReference type="PROSITE" id="PS50987"/>
    </source>
</evidence>
<dbReference type="PANTHER" id="PTHR43132:SF2">
    <property type="entry name" value="ARSENICAL RESISTANCE OPERON REPRESSOR ARSR-RELATED"/>
    <property type="match status" value="1"/>
</dbReference>
<keyword evidence="1" id="KW-0805">Transcription regulation</keyword>
<dbReference type="InterPro" id="IPR051011">
    <property type="entry name" value="Metal_resp_trans_reg"/>
</dbReference>
<proteinExistence type="predicted"/>
<sequence length="124" mass="13568">MPVNHTFEALAHVRRREVLRILRKHDRLSAGQIAERLAIPRPTLSGHLNILKGADLIIGEREGTTIWYRLNLTVMEEALGLALSLLSRQPIEEGQLSSVFAASPSAAVYAASPSRIYAASPSKS</sequence>
<dbReference type="CDD" id="cd00090">
    <property type="entry name" value="HTH_ARSR"/>
    <property type="match status" value="1"/>
</dbReference>
<reference evidence="5 6" key="1">
    <citation type="submission" date="2024-09" db="EMBL/GenBank/DDBJ databases">
        <authorList>
            <person name="Sun Q."/>
            <person name="Mori K."/>
        </authorList>
    </citation>
    <scope>NUCLEOTIDE SEQUENCE [LARGE SCALE GENOMIC DNA]</scope>
    <source>
        <strain evidence="5 6">JCM 3324</strain>
    </source>
</reference>
<organism evidence="5 6">
    <name type="scientific">Nonomuraea salmonea</name>
    <dbReference type="NCBI Taxonomy" id="46181"/>
    <lineage>
        <taxon>Bacteria</taxon>
        <taxon>Bacillati</taxon>
        <taxon>Actinomycetota</taxon>
        <taxon>Actinomycetes</taxon>
        <taxon>Streptosporangiales</taxon>
        <taxon>Streptosporangiaceae</taxon>
        <taxon>Nonomuraea</taxon>
    </lineage>
</organism>
<dbReference type="NCBIfam" id="NF033788">
    <property type="entry name" value="HTH_metalloreg"/>
    <property type="match status" value="1"/>
</dbReference>
<protein>
    <submittedName>
        <fullName evidence="5">Metalloregulator ArsR/SmtB family transcription factor</fullName>
    </submittedName>
</protein>
<feature type="domain" description="HTH arsR-type" evidence="4">
    <location>
        <begin position="1"/>
        <end position="90"/>
    </location>
</feature>
<evidence type="ECO:0000313" key="5">
    <source>
        <dbReference type="EMBL" id="MFB9474821.1"/>
    </source>
</evidence>
<keyword evidence="6" id="KW-1185">Reference proteome</keyword>
<keyword evidence="2" id="KW-0238">DNA-binding</keyword>
<name>A0ABV5NWX3_9ACTN</name>
<dbReference type="InterPro" id="IPR001845">
    <property type="entry name" value="HTH_ArsR_DNA-bd_dom"/>
</dbReference>
<dbReference type="SUPFAM" id="SSF46785">
    <property type="entry name" value="Winged helix' DNA-binding domain"/>
    <property type="match status" value="1"/>
</dbReference>
<gene>
    <name evidence="5" type="ORF">ACFFR3_35460</name>
</gene>
<dbReference type="Proteomes" id="UP001589568">
    <property type="component" value="Unassembled WGS sequence"/>
</dbReference>
<dbReference type="PRINTS" id="PR00778">
    <property type="entry name" value="HTHARSR"/>
</dbReference>
<dbReference type="InterPro" id="IPR036390">
    <property type="entry name" value="WH_DNA-bd_sf"/>
</dbReference>
<evidence type="ECO:0000256" key="3">
    <source>
        <dbReference type="ARBA" id="ARBA00023163"/>
    </source>
</evidence>
<evidence type="ECO:0000256" key="2">
    <source>
        <dbReference type="ARBA" id="ARBA00023125"/>
    </source>
</evidence>
<comment type="caution">
    <text evidence="5">The sequence shown here is derived from an EMBL/GenBank/DDBJ whole genome shotgun (WGS) entry which is preliminary data.</text>
</comment>
<dbReference type="PROSITE" id="PS50987">
    <property type="entry name" value="HTH_ARSR_2"/>
    <property type="match status" value="1"/>
</dbReference>
<evidence type="ECO:0000256" key="1">
    <source>
        <dbReference type="ARBA" id="ARBA00023015"/>
    </source>
</evidence>
<dbReference type="SMART" id="SM00418">
    <property type="entry name" value="HTH_ARSR"/>
    <property type="match status" value="1"/>
</dbReference>
<keyword evidence="3" id="KW-0804">Transcription</keyword>